<dbReference type="Proteomes" id="UP000652219">
    <property type="component" value="Unassembled WGS sequence"/>
</dbReference>
<reference evidence="2 3" key="1">
    <citation type="journal article" date="2020" name="Phytopathology">
        <title>Genome Sequence Resources of Colletotrichum truncatum, C. plurivorum, C. musicola, and C. sojae: Four Species Pathogenic to Soybean (Glycine max).</title>
        <authorList>
            <person name="Rogerio F."/>
            <person name="Boufleur T.R."/>
            <person name="Ciampi-Guillardi M."/>
            <person name="Sukno S.A."/>
            <person name="Thon M.R."/>
            <person name="Massola Junior N.S."/>
            <person name="Baroncelli R."/>
        </authorList>
    </citation>
    <scope>NUCLEOTIDE SEQUENCE [LARGE SCALE GENOMIC DNA]</scope>
    <source>
        <strain evidence="2 3">LFN0009</strain>
    </source>
</reference>
<name>A0A8H6MHW6_9PEZI</name>
<protein>
    <submittedName>
        <fullName evidence="2">Uncharacterized protein</fullName>
    </submittedName>
</protein>
<sequence>MDIDIDDFKIPTNLFPARKADEVLDLTRAEFRESTNFVIDKTSHSMQSFATAMLTGDVGERKNIHHLASGVPVIAEKDQIDIYCTRCPLRRPRGPFDTWESLQDHWASEKHGASSTIIPSMGRPARILQNRDRPPTRKEAQDLRVLPK</sequence>
<organism evidence="2 3">
    <name type="scientific">Colletotrichum sojae</name>
    <dbReference type="NCBI Taxonomy" id="2175907"/>
    <lineage>
        <taxon>Eukaryota</taxon>
        <taxon>Fungi</taxon>
        <taxon>Dikarya</taxon>
        <taxon>Ascomycota</taxon>
        <taxon>Pezizomycotina</taxon>
        <taxon>Sordariomycetes</taxon>
        <taxon>Hypocreomycetidae</taxon>
        <taxon>Glomerellales</taxon>
        <taxon>Glomerellaceae</taxon>
        <taxon>Colletotrichum</taxon>
        <taxon>Colletotrichum orchidearum species complex</taxon>
    </lineage>
</organism>
<evidence type="ECO:0000313" key="3">
    <source>
        <dbReference type="Proteomes" id="UP000652219"/>
    </source>
</evidence>
<gene>
    <name evidence="2" type="ORF">CSOJ01_15558</name>
</gene>
<feature type="region of interest" description="Disordered" evidence="1">
    <location>
        <begin position="110"/>
        <end position="148"/>
    </location>
</feature>
<evidence type="ECO:0000256" key="1">
    <source>
        <dbReference type="SAM" id="MobiDB-lite"/>
    </source>
</evidence>
<dbReference type="EMBL" id="WIGN01000681">
    <property type="protein sequence ID" value="KAF6785723.1"/>
    <property type="molecule type" value="Genomic_DNA"/>
</dbReference>
<keyword evidence="3" id="KW-1185">Reference proteome</keyword>
<feature type="compositionally biased region" description="Basic and acidic residues" evidence="1">
    <location>
        <begin position="129"/>
        <end position="142"/>
    </location>
</feature>
<comment type="caution">
    <text evidence="2">The sequence shown here is derived from an EMBL/GenBank/DDBJ whole genome shotgun (WGS) entry which is preliminary data.</text>
</comment>
<accession>A0A8H6MHW6</accession>
<dbReference type="AlphaFoldDB" id="A0A8H6MHW6"/>
<feature type="non-terminal residue" evidence="2">
    <location>
        <position position="148"/>
    </location>
</feature>
<proteinExistence type="predicted"/>
<evidence type="ECO:0000313" key="2">
    <source>
        <dbReference type="EMBL" id="KAF6785723.1"/>
    </source>
</evidence>